<feature type="binding site" evidence="6">
    <location>
        <position position="37"/>
    </location>
    <ligand>
        <name>phosphate</name>
        <dbReference type="ChEBI" id="CHEBI:43474"/>
    </ligand>
</feature>
<dbReference type="Gene3D" id="3.40.50.1580">
    <property type="entry name" value="Nucleoside phosphorylase domain"/>
    <property type="match status" value="1"/>
</dbReference>
<dbReference type="GO" id="GO:0004731">
    <property type="term" value="F:purine-nucleoside phosphorylase activity"/>
    <property type="evidence" value="ECO:0007669"/>
    <property type="project" value="UniProtKB-EC"/>
</dbReference>
<evidence type="ECO:0000256" key="1">
    <source>
        <dbReference type="ARBA" id="ARBA00005058"/>
    </source>
</evidence>
<evidence type="ECO:0000256" key="6">
    <source>
        <dbReference type="PIRSR" id="PIRSR000477-2"/>
    </source>
</evidence>
<keyword evidence="3 5" id="KW-0328">Glycosyltransferase</keyword>
<evidence type="ECO:0000256" key="5">
    <source>
        <dbReference type="PIRNR" id="PIRNR000477"/>
    </source>
</evidence>
<comment type="pathway">
    <text evidence="1 5">Purine metabolism; purine nucleoside salvage.</text>
</comment>
<dbReference type="Proteomes" id="UP000568106">
    <property type="component" value="Unassembled WGS sequence"/>
</dbReference>
<evidence type="ECO:0000313" key="9">
    <source>
        <dbReference type="Proteomes" id="UP000568106"/>
    </source>
</evidence>
<keyword evidence="9" id="KW-1185">Reference proteome</keyword>
<feature type="binding site" evidence="6">
    <location>
        <begin position="88"/>
        <end position="90"/>
    </location>
    <ligand>
        <name>phosphate</name>
        <dbReference type="ChEBI" id="CHEBI:43474"/>
    </ligand>
</feature>
<feature type="binding site" evidence="6">
    <location>
        <position position="248"/>
    </location>
    <ligand>
        <name>a purine D-ribonucleoside</name>
        <dbReference type="ChEBI" id="CHEBI:142355"/>
    </ligand>
</feature>
<dbReference type="InterPro" id="IPR011270">
    <property type="entry name" value="Pur_Nuc_Pase_Ino/Guo-sp"/>
</dbReference>
<sequence>MTETNKTIDLYGKAQAAAHYIRSKTPLQPALGIILGSGLGSFATHVKSATRIPYADIPHFPQSTVQGHSGHLVLGQIAGVPVAVMQGRVHAYEGYSMEQVTFPTRVLGLLGCKTLIVTNAAGGIRTTLAQGSIVAISDHINLTGTNAALGPNEPRFTVLGTPAQRFFDMSTAYSLRLRTLAIEEAARQEFLLTEGVYLAVLGPSFETPAEIRAFRTLGADLVGMSTVHEVIVARHMGIEVLGLSLVTNMAAGVPAYGRETADTIDHEEVMETGKRVERQFTCLLTALIPQIAAQPATLQPATTNQL</sequence>
<feature type="binding site" evidence="6">
    <location>
        <position position="68"/>
    </location>
    <ligand>
        <name>phosphate</name>
        <dbReference type="ChEBI" id="CHEBI:43474"/>
    </ligand>
</feature>
<feature type="domain" description="Nucleoside phosphorylase" evidence="7">
    <location>
        <begin position="31"/>
        <end position="288"/>
    </location>
</feature>
<evidence type="ECO:0000256" key="4">
    <source>
        <dbReference type="ARBA" id="ARBA00022679"/>
    </source>
</evidence>
<proteinExistence type="inferred from homology"/>
<dbReference type="InterPro" id="IPR011268">
    <property type="entry name" value="Purine_phosphorylase"/>
</dbReference>
<dbReference type="NCBIfam" id="TIGR01697">
    <property type="entry name" value="PNPH-PUNA-XAPA"/>
    <property type="match status" value="1"/>
</dbReference>
<organism evidence="8 9">
    <name type="scientific">Tunturiibacter empetritectus</name>
    <dbReference type="NCBI Taxonomy" id="3069691"/>
    <lineage>
        <taxon>Bacteria</taxon>
        <taxon>Pseudomonadati</taxon>
        <taxon>Acidobacteriota</taxon>
        <taxon>Terriglobia</taxon>
        <taxon>Terriglobales</taxon>
        <taxon>Acidobacteriaceae</taxon>
        <taxon>Tunturiibacter</taxon>
    </lineage>
</organism>
<evidence type="ECO:0000256" key="2">
    <source>
        <dbReference type="ARBA" id="ARBA00006751"/>
    </source>
</evidence>
<dbReference type="PIRSF" id="PIRSF000477">
    <property type="entry name" value="PurNPase"/>
    <property type="match status" value="1"/>
</dbReference>
<keyword evidence="4 5" id="KW-0808">Transferase</keyword>
<evidence type="ECO:0000313" key="8">
    <source>
        <dbReference type="EMBL" id="MBB5316141.1"/>
    </source>
</evidence>
<feature type="binding site" evidence="6">
    <location>
        <position position="206"/>
    </location>
    <ligand>
        <name>a purine D-ribonucleoside</name>
        <dbReference type="ChEBI" id="CHEBI:142355"/>
    </ligand>
</feature>
<dbReference type="EC" id="2.4.2.1" evidence="5"/>
<dbReference type="GO" id="GO:0009116">
    <property type="term" value="P:nucleoside metabolic process"/>
    <property type="evidence" value="ECO:0007669"/>
    <property type="project" value="InterPro"/>
</dbReference>
<dbReference type="NCBIfam" id="TIGR01700">
    <property type="entry name" value="PNPH"/>
    <property type="match status" value="1"/>
</dbReference>
<comment type="similarity">
    <text evidence="2 5">Belongs to the PNP/MTAP phosphorylase family.</text>
</comment>
<dbReference type="AlphaFoldDB" id="A0A7W8IFB1"/>
<reference evidence="8" key="1">
    <citation type="submission" date="2020-08" db="EMBL/GenBank/DDBJ databases">
        <title>Genomic Encyclopedia of Type Strains, Phase IV (KMG-V): Genome sequencing to study the core and pangenomes of soil and plant-associated prokaryotes.</title>
        <authorList>
            <person name="Whitman W."/>
        </authorList>
    </citation>
    <scope>NUCLEOTIDE SEQUENCE [LARGE SCALE GENOMIC DNA]</scope>
    <source>
        <strain evidence="8">M8UP27</strain>
    </source>
</reference>
<dbReference type="EMBL" id="JACHDY010000001">
    <property type="protein sequence ID" value="MBB5316141.1"/>
    <property type="molecule type" value="Genomic_DNA"/>
</dbReference>
<gene>
    <name evidence="8" type="ORF">HDF09_000791</name>
</gene>
<feature type="binding site" evidence="6">
    <location>
        <position position="120"/>
    </location>
    <ligand>
        <name>phosphate</name>
        <dbReference type="ChEBI" id="CHEBI:43474"/>
    </ligand>
</feature>
<dbReference type="UniPathway" id="UPA00606"/>
<comment type="function">
    <text evidence="5">The purine nucleoside phosphorylases catalyze the phosphorolytic breakdown of the N-glycosidic bond in the beta-(deoxy)ribonucleoside molecules, with the formation of the corresponding free purine bases and pentose-1-phosphate.</text>
</comment>
<dbReference type="PANTHER" id="PTHR11904:SF9">
    <property type="entry name" value="PURINE NUCLEOSIDE PHOSPHORYLASE-RELATED"/>
    <property type="match status" value="1"/>
</dbReference>
<accession>A0A7W8IFB1</accession>
<dbReference type="InterPro" id="IPR000845">
    <property type="entry name" value="Nucleoside_phosphorylase_d"/>
</dbReference>
<dbReference type="InterPro" id="IPR035994">
    <property type="entry name" value="Nucleoside_phosphorylase_sf"/>
</dbReference>
<dbReference type="CDD" id="cd09009">
    <property type="entry name" value="PNP-EcPNPII_like"/>
    <property type="match status" value="1"/>
</dbReference>
<dbReference type="PANTHER" id="PTHR11904">
    <property type="entry name" value="METHYLTHIOADENOSINE/PURINE NUCLEOSIDE PHOSPHORYLASE"/>
    <property type="match status" value="1"/>
</dbReference>
<dbReference type="Pfam" id="PF01048">
    <property type="entry name" value="PNP_UDP_1"/>
    <property type="match status" value="1"/>
</dbReference>
<feature type="binding site" evidence="6">
    <location>
        <position position="225"/>
    </location>
    <ligand>
        <name>phosphate</name>
        <dbReference type="ChEBI" id="CHEBI:43474"/>
    </ligand>
</feature>
<name>A0A7W8IFB1_9BACT</name>
<dbReference type="NCBIfam" id="NF006054">
    <property type="entry name" value="PRK08202.1"/>
    <property type="match status" value="1"/>
</dbReference>
<evidence type="ECO:0000259" key="7">
    <source>
        <dbReference type="Pfam" id="PF01048"/>
    </source>
</evidence>
<protein>
    <recommendedName>
        <fullName evidence="5">Purine nucleoside phosphorylase</fullName>
        <ecNumber evidence="5">2.4.2.1</ecNumber>
    </recommendedName>
    <alternativeName>
        <fullName evidence="5">Inosine-guanosine phosphorylase</fullName>
    </alternativeName>
</protein>
<dbReference type="GO" id="GO:0005737">
    <property type="term" value="C:cytoplasm"/>
    <property type="evidence" value="ECO:0007669"/>
    <property type="project" value="TreeGrafter"/>
</dbReference>
<evidence type="ECO:0000256" key="3">
    <source>
        <dbReference type="ARBA" id="ARBA00022676"/>
    </source>
</evidence>
<comment type="caution">
    <text evidence="8">The sequence shown here is derived from an EMBL/GenBank/DDBJ whole genome shotgun (WGS) entry which is preliminary data.</text>
</comment>
<dbReference type="SUPFAM" id="SSF53167">
    <property type="entry name" value="Purine and uridine phosphorylases"/>
    <property type="match status" value="1"/>
</dbReference>